<comment type="caution">
    <text evidence="2">The sequence shown here is derived from an EMBL/GenBank/DDBJ whole genome shotgun (WGS) entry which is preliminary data.</text>
</comment>
<name>A0A0F9HG25_9ZZZZ</name>
<protein>
    <recommendedName>
        <fullName evidence="3">Portal protein</fullName>
    </recommendedName>
</protein>
<accession>A0A0F9HG25</accession>
<proteinExistence type="predicted"/>
<feature type="region of interest" description="Disordered" evidence="1">
    <location>
        <begin position="387"/>
        <end position="411"/>
    </location>
</feature>
<evidence type="ECO:0008006" key="3">
    <source>
        <dbReference type="Google" id="ProtNLM"/>
    </source>
</evidence>
<sequence>MSTKKTRTIVADIAGGLKPKTRDVGANLTIQDLWSMYRWYPGFRDLLNLEVDAIFGHGINEDELIDITRLMENKEALRWSLMAGYSVSVVDAREPDKYDPRVEAWHPYIDGVGFNFTGFSPKGHPLEIEVYMNTNETAGGQIHFPIPHYPCEQYADGEFIDERPLPNEWGFFHHRTQGNIRGIQGLPKYMHLIDSFKIQWDIIKAYGPFAEKQGMAFPAIFHEDNSKAKRAETLRQFNTQPTTNRLLQLGAGDAIEWISPQANAYDPFPMLQWINTTISRASQMNKLMIEGDPAGALSSSSTAISRWETKKKEDQAYWRTEFIGVWKALGASDEVNFKPPTSPTFIDLADGAKSIVEALLPVVEPEDIVTLLNNYFESNDQKIKLHALPKEEMTNNNDDKNPKKDNPRNEE</sequence>
<reference evidence="2" key="1">
    <citation type="journal article" date="2015" name="Nature">
        <title>Complex archaea that bridge the gap between prokaryotes and eukaryotes.</title>
        <authorList>
            <person name="Spang A."/>
            <person name="Saw J.H."/>
            <person name="Jorgensen S.L."/>
            <person name="Zaremba-Niedzwiedzka K."/>
            <person name="Martijn J."/>
            <person name="Lind A.E."/>
            <person name="van Eijk R."/>
            <person name="Schleper C."/>
            <person name="Guy L."/>
            <person name="Ettema T.J."/>
        </authorList>
    </citation>
    <scope>NUCLEOTIDE SEQUENCE</scope>
</reference>
<dbReference type="EMBL" id="LAZR01022785">
    <property type="protein sequence ID" value="KKL80665.1"/>
    <property type="molecule type" value="Genomic_DNA"/>
</dbReference>
<evidence type="ECO:0000256" key="1">
    <source>
        <dbReference type="SAM" id="MobiDB-lite"/>
    </source>
</evidence>
<organism evidence="2">
    <name type="scientific">marine sediment metagenome</name>
    <dbReference type="NCBI Taxonomy" id="412755"/>
    <lineage>
        <taxon>unclassified sequences</taxon>
        <taxon>metagenomes</taxon>
        <taxon>ecological metagenomes</taxon>
    </lineage>
</organism>
<gene>
    <name evidence="2" type="ORF">LCGC14_2002490</name>
</gene>
<evidence type="ECO:0000313" key="2">
    <source>
        <dbReference type="EMBL" id="KKL80665.1"/>
    </source>
</evidence>
<dbReference type="AlphaFoldDB" id="A0A0F9HG25"/>